<name>A0ABY5SVU8_9SPHN</name>
<evidence type="ECO:0000313" key="4">
    <source>
        <dbReference type="Proteomes" id="UP001065265"/>
    </source>
</evidence>
<protein>
    <submittedName>
        <fullName evidence="3">Pilus assembly protein</fullName>
    </submittedName>
</protein>
<keyword evidence="1" id="KW-0812">Transmembrane</keyword>
<proteinExistence type="predicted"/>
<reference evidence="3" key="1">
    <citation type="submission" date="2022-02" db="EMBL/GenBank/DDBJ databases">
        <title>Qipengyuania spongiae sp. nov., isolated from marine sponge.</title>
        <authorList>
            <person name="Li Z."/>
            <person name="Zhang M."/>
        </authorList>
    </citation>
    <scope>NUCLEOTIDE SEQUENCE</scope>
    <source>
        <strain evidence="3">PHS-Z21</strain>
    </source>
</reference>
<keyword evidence="4" id="KW-1185">Reference proteome</keyword>
<dbReference type="RefSeq" id="WP_265557488.1">
    <property type="nucleotide sequence ID" value="NZ_CP092471.1"/>
</dbReference>
<keyword evidence="1" id="KW-0472">Membrane</keyword>
<dbReference type="InterPro" id="IPR012495">
    <property type="entry name" value="TadE-like_dom"/>
</dbReference>
<dbReference type="Pfam" id="PF07811">
    <property type="entry name" value="TadE"/>
    <property type="match status" value="1"/>
</dbReference>
<keyword evidence="1" id="KW-1133">Transmembrane helix</keyword>
<dbReference type="Proteomes" id="UP001065265">
    <property type="component" value="Chromosome"/>
</dbReference>
<evidence type="ECO:0000256" key="1">
    <source>
        <dbReference type="SAM" id="Phobius"/>
    </source>
</evidence>
<sequence length="208" mass="22867">MSFRLNSVPARKPLSRDDRGTTLVEFALLAPVLILLIAGGIELGRLALIKSTLETSTASAAREILVDLEVPEDERDHALRRMITNRIKPLGGIDSDTVLIETKVYRTFGDSYPESFSDLNGNGQYDGPNGTFSGEPFDDRNRNGRFDLATQREGKLGGAGDVVSYEVKLPVQLLFGFLARDWGMSDGIVLKSEIVLRNEPVKTSRRVG</sequence>
<accession>A0ABY5SVU8</accession>
<gene>
    <name evidence="3" type="ORF">L1F33_08610</name>
</gene>
<evidence type="ECO:0000259" key="2">
    <source>
        <dbReference type="Pfam" id="PF07811"/>
    </source>
</evidence>
<dbReference type="EMBL" id="CP092471">
    <property type="protein sequence ID" value="UVI38324.1"/>
    <property type="molecule type" value="Genomic_DNA"/>
</dbReference>
<feature type="transmembrane region" description="Helical" evidence="1">
    <location>
        <begin position="20"/>
        <end position="41"/>
    </location>
</feature>
<evidence type="ECO:0000313" key="3">
    <source>
        <dbReference type="EMBL" id="UVI38324.1"/>
    </source>
</evidence>
<feature type="domain" description="TadE-like" evidence="2">
    <location>
        <begin position="20"/>
        <end position="62"/>
    </location>
</feature>
<organism evidence="3 4">
    <name type="scientific">Qipengyuania spongiae</name>
    <dbReference type="NCBI Taxonomy" id="2909673"/>
    <lineage>
        <taxon>Bacteria</taxon>
        <taxon>Pseudomonadati</taxon>
        <taxon>Pseudomonadota</taxon>
        <taxon>Alphaproteobacteria</taxon>
        <taxon>Sphingomonadales</taxon>
        <taxon>Erythrobacteraceae</taxon>
        <taxon>Qipengyuania</taxon>
    </lineage>
</organism>